<dbReference type="Pfam" id="PF02770">
    <property type="entry name" value="Acyl-CoA_dh_M"/>
    <property type="match status" value="1"/>
</dbReference>
<dbReference type="InterPro" id="IPR013786">
    <property type="entry name" value="AcylCoA_DH/ox_N"/>
</dbReference>
<name>A0ABT0W6T4_9BACI</name>
<feature type="region of interest" description="Disordered" evidence="3">
    <location>
        <begin position="123"/>
        <end position="145"/>
    </location>
</feature>
<protein>
    <submittedName>
        <fullName evidence="7">Acyl-CoA/acyl-ACP dehydrogenase</fullName>
    </submittedName>
</protein>
<dbReference type="InterPro" id="IPR036250">
    <property type="entry name" value="AcylCo_DH-like_C"/>
</dbReference>
<dbReference type="Gene3D" id="1.10.540.10">
    <property type="entry name" value="Acyl-CoA dehydrogenase/oxidase, N-terminal domain"/>
    <property type="match status" value="1"/>
</dbReference>
<accession>A0ABT0W6T4</accession>
<dbReference type="InterPro" id="IPR009100">
    <property type="entry name" value="AcylCoA_DH/oxidase_NM_dom_sf"/>
</dbReference>
<dbReference type="InterPro" id="IPR006091">
    <property type="entry name" value="Acyl-CoA_Oxase/DH_mid-dom"/>
</dbReference>
<evidence type="ECO:0000256" key="3">
    <source>
        <dbReference type="SAM" id="MobiDB-lite"/>
    </source>
</evidence>
<feature type="compositionally biased region" description="Basic and acidic residues" evidence="3">
    <location>
        <begin position="136"/>
        <end position="145"/>
    </location>
</feature>
<feature type="domain" description="Acyl-CoA oxidase/dehydrogenase middle" evidence="4">
    <location>
        <begin position="123"/>
        <end position="216"/>
    </location>
</feature>
<evidence type="ECO:0000259" key="4">
    <source>
        <dbReference type="Pfam" id="PF02770"/>
    </source>
</evidence>
<dbReference type="SUPFAM" id="SSF47203">
    <property type="entry name" value="Acyl-CoA dehydrogenase C-terminal domain-like"/>
    <property type="match status" value="1"/>
</dbReference>
<dbReference type="InterPro" id="IPR013107">
    <property type="entry name" value="Acyl-CoA_DH_C"/>
</dbReference>
<dbReference type="Gene3D" id="2.40.110.10">
    <property type="entry name" value="Butyryl-CoA Dehydrogenase, subunit A, domain 2"/>
    <property type="match status" value="1"/>
</dbReference>
<dbReference type="CDD" id="cd00567">
    <property type="entry name" value="ACAD"/>
    <property type="match status" value="1"/>
</dbReference>
<dbReference type="PIRSF" id="PIRSF016578">
    <property type="entry name" value="HsaA"/>
    <property type="match status" value="1"/>
</dbReference>
<dbReference type="EMBL" id="JAMQCR010000001">
    <property type="protein sequence ID" value="MCM2532037.1"/>
    <property type="molecule type" value="Genomic_DNA"/>
</dbReference>
<evidence type="ECO:0000313" key="8">
    <source>
        <dbReference type="Proteomes" id="UP001523262"/>
    </source>
</evidence>
<dbReference type="Pfam" id="PF08028">
    <property type="entry name" value="Acyl-CoA_dh_2"/>
    <property type="match status" value="1"/>
</dbReference>
<comment type="caution">
    <text evidence="7">The sequence shown here is derived from an EMBL/GenBank/DDBJ whole genome shotgun (WGS) entry which is preliminary data.</text>
</comment>
<reference evidence="7 8" key="1">
    <citation type="submission" date="2022-06" db="EMBL/GenBank/DDBJ databases">
        <authorList>
            <person name="Jeon C.O."/>
        </authorList>
    </citation>
    <scope>NUCLEOTIDE SEQUENCE [LARGE SCALE GENOMIC DNA]</scope>
    <source>
        <strain evidence="7 8">KCTC 13943</strain>
    </source>
</reference>
<dbReference type="Proteomes" id="UP001523262">
    <property type="component" value="Unassembled WGS sequence"/>
</dbReference>
<dbReference type="PANTHER" id="PTHR43884">
    <property type="entry name" value="ACYL-COA DEHYDROGENASE"/>
    <property type="match status" value="1"/>
</dbReference>
<proteinExistence type="predicted"/>
<sequence>MNFQEKETLEERLDLMDVLSKQFLLRAHKIDSEGSFPFANIQDLKDTGYTSLTVPKKYGGKGISLYEMVRLQEKMAEGDGATSLSIGWHMGIILNLGEKEIWKEAIFKKVCGEVVEGSLINGAATEPKTGSPTRGGRPETTAEKKGSNWVINGRKTFTTMSPVLDFFIVSASIKGDNRQVGNFLIPRSVKGIEIEETWDSIALRGTGSHDLILKNVVVSEENFVEQLGQKKNSVNGWLLHIPACYLGIAKAAKQYAIQFAGEYSPSSIEGAIIDLPTVKQKIGEIELKIMQAEYFLYGVAREWDRLADQEREKLGPALGAAKLTVTNIAIDVVDLAMRIVGARSLSLKNPLQRYYRDVRAGLHNPPMDDMTIQLLASHAISDSYKN</sequence>
<evidence type="ECO:0000259" key="5">
    <source>
        <dbReference type="Pfam" id="PF02771"/>
    </source>
</evidence>
<evidence type="ECO:0000256" key="2">
    <source>
        <dbReference type="ARBA" id="ARBA00023002"/>
    </source>
</evidence>
<evidence type="ECO:0000313" key="7">
    <source>
        <dbReference type="EMBL" id="MCM2532037.1"/>
    </source>
</evidence>
<gene>
    <name evidence="7" type="ORF">NDK43_06080</name>
</gene>
<keyword evidence="8" id="KW-1185">Reference proteome</keyword>
<feature type="domain" description="Acyl-CoA dehydrogenase/oxidase N-terminal" evidence="5">
    <location>
        <begin position="18"/>
        <end position="100"/>
    </location>
</feature>
<keyword evidence="2" id="KW-0560">Oxidoreductase</keyword>
<dbReference type="Gene3D" id="1.20.140.10">
    <property type="entry name" value="Butyryl-CoA Dehydrogenase, subunit A, domain 3"/>
    <property type="match status" value="1"/>
</dbReference>
<dbReference type="InterPro" id="IPR046373">
    <property type="entry name" value="Acyl-CoA_Oxase/DH_mid-dom_sf"/>
</dbReference>
<dbReference type="InterPro" id="IPR037069">
    <property type="entry name" value="AcylCoA_DH/ox_N_sf"/>
</dbReference>
<organism evidence="7 8">
    <name type="scientific">Neobacillus pocheonensis</name>
    <dbReference type="NCBI Taxonomy" id="363869"/>
    <lineage>
        <taxon>Bacteria</taxon>
        <taxon>Bacillati</taxon>
        <taxon>Bacillota</taxon>
        <taxon>Bacilli</taxon>
        <taxon>Bacillales</taxon>
        <taxon>Bacillaceae</taxon>
        <taxon>Neobacillus</taxon>
    </lineage>
</organism>
<dbReference type="PANTHER" id="PTHR43884:SF25">
    <property type="entry name" value="ACYL-COA DEHYDROGENASE YDBM-RELATED"/>
    <property type="match status" value="1"/>
</dbReference>
<dbReference type="SUPFAM" id="SSF56645">
    <property type="entry name" value="Acyl-CoA dehydrogenase NM domain-like"/>
    <property type="match status" value="1"/>
</dbReference>
<feature type="domain" description="Acyl-CoA dehydrogenase C-terminal" evidence="6">
    <location>
        <begin position="242"/>
        <end position="361"/>
    </location>
</feature>
<evidence type="ECO:0000259" key="6">
    <source>
        <dbReference type="Pfam" id="PF08028"/>
    </source>
</evidence>
<dbReference type="Pfam" id="PF02771">
    <property type="entry name" value="Acyl-CoA_dh_N"/>
    <property type="match status" value="1"/>
</dbReference>
<keyword evidence="1" id="KW-0285">Flavoprotein</keyword>
<evidence type="ECO:0000256" key="1">
    <source>
        <dbReference type="ARBA" id="ARBA00022630"/>
    </source>
</evidence>